<feature type="compositionally biased region" description="Polar residues" evidence="1">
    <location>
        <begin position="60"/>
        <end position="78"/>
    </location>
</feature>
<reference evidence="2 3" key="1">
    <citation type="submission" date="2021-06" db="EMBL/GenBank/DDBJ databases">
        <title>Caerostris extrusa draft genome.</title>
        <authorList>
            <person name="Kono N."/>
            <person name="Arakawa K."/>
        </authorList>
    </citation>
    <scope>NUCLEOTIDE SEQUENCE [LARGE SCALE GENOMIC DNA]</scope>
</reference>
<gene>
    <name evidence="2" type="ORF">CEXT_409041</name>
</gene>
<feature type="region of interest" description="Disordered" evidence="1">
    <location>
        <begin position="58"/>
        <end position="78"/>
    </location>
</feature>
<protein>
    <submittedName>
        <fullName evidence="2">Uncharacterized protein</fullName>
    </submittedName>
</protein>
<comment type="caution">
    <text evidence="2">The sequence shown here is derived from an EMBL/GenBank/DDBJ whole genome shotgun (WGS) entry which is preliminary data.</text>
</comment>
<keyword evidence="3" id="KW-1185">Reference proteome</keyword>
<evidence type="ECO:0000313" key="2">
    <source>
        <dbReference type="EMBL" id="GIY21173.1"/>
    </source>
</evidence>
<evidence type="ECO:0000313" key="3">
    <source>
        <dbReference type="Proteomes" id="UP001054945"/>
    </source>
</evidence>
<dbReference type="AlphaFoldDB" id="A0AAV4RFS6"/>
<organism evidence="2 3">
    <name type="scientific">Caerostris extrusa</name>
    <name type="common">Bark spider</name>
    <name type="synonym">Caerostris bankana</name>
    <dbReference type="NCBI Taxonomy" id="172846"/>
    <lineage>
        <taxon>Eukaryota</taxon>
        <taxon>Metazoa</taxon>
        <taxon>Ecdysozoa</taxon>
        <taxon>Arthropoda</taxon>
        <taxon>Chelicerata</taxon>
        <taxon>Arachnida</taxon>
        <taxon>Araneae</taxon>
        <taxon>Araneomorphae</taxon>
        <taxon>Entelegynae</taxon>
        <taxon>Araneoidea</taxon>
        <taxon>Araneidae</taxon>
        <taxon>Caerostris</taxon>
    </lineage>
</organism>
<dbReference type="Proteomes" id="UP001054945">
    <property type="component" value="Unassembled WGS sequence"/>
</dbReference>
<proteinExistence type="predicted"/>
<name>A0AAV4RFS6_CAEEX</name>
<accession>A0AAV4RFS6</accession>
<evidence type="ECO:0000256" key="1">
    <source>
        <dbReference type="SAM" id="MobiDB-lite"/>
    </source>
</evidence>
<dbReference type="EMBL" id="BPLR01007977">
    <property type="protein sequence ID" value="GIY21173.1"/>
    <property type="molecule type" value="Genomic_DNA"/>
</dbReference>
<sequence length="78" mass="8728">MQTSLNTFLFSEWYEILYIEGEQLCNGLLHPICVQSPWQRITDGVCSCDTNHVYVHSIPKASSSPDPTPPNETSAISE</sequence>